<dbReference type="EMBL" id="BPLR01016263">
    <property type="protein sequence ID" value="GIY82608.1"/>
    <property type="molecule type" value="Genomic_DNA"/>
</dbReference>
<evidence type="ECO:0000313" key="2">
    <source>
        <dbReference type="Proteomes" id="UP001054945"/>
    </source>
</evidence>
<organism evidence="1 2">
    <name type="scientific">Caerostris extrusa</name>
    <name type="common">Bark spider</name>
    <name type="synonym">Caerostris bankana</name>
    <dbReference type="NCBI Taxonomy" id="172846"/>
    <lineage>
        <taxon>Eukaryota</taxon>
        <taxon>Metazoa</taxon>
        <taxon>Ecdysozoa</taxon>
        <taxon>Arthropoda</taxon>
        <taxon>Chelicerata</taxon>
        <taxon>Arachnida</taxon>
        <taxon>Araneae</taxon>
        <taxon>Araneomorphae</taxon>
        <taxon>Entelegynae</taxon>
        <taxon>Araneoidea</taxon>
        <taxon>Araneidae</taxon>
        <taxon>Caerostris</taxon>
    </lineage>
</organism>
<gene>
    <name evidence="1" type="ORF">CEXT_92091</name>
</gene>
<keyword evidence="2" id="KW-1185">Reference proteome</keyword>
<feature type="non-terminal residue" evidence="1">
    <location>
        <position position="66"/>
    </location>
</feature>
<protein>
    <submittedName>
        <fullName evidence="1">Uncharacterized protein</fullName>
    </submittedName>
</protein>
<dbReference type="Proteomes" id="UP001054945">
    <property type="component" value="Unassembled WGS sequence"/>
</dbReference>
<comment type="caution">
    <text evidence="1">The sequence shown here is derived from an EMBL/GenBank/DDBJ whole genome shotgun (WGS) entry which is preliminary data.</text>
</comment>
<sequence>MGGLKITNSVYIKLLLKYKSWIIQVQSLTEGVSDRPSHRPMRHKGALAQASEQHCGLLAPRAKIAG</sequence>
<dbReference type="AlphaFoldDB" id="A0AAV4WM57"/>
<reference evidence="1 2" key="1">
    <citation type="submission" date="2021-06" db="EMBL/GenBank/DDBJ databases">
        <title>Caerostris extrusa draft genome.</title>
        <authorList>
            <person name="Kono N."/>
            <person name="Arakawa K."/>
        </authorList>
    </citation>
    <scope>NUCLEOTIDE SEQUENCE [LARGE SCALE GENOMIC DNA]</scope>
</reference>
<accession>A0AAV4WM57</accession>
<proteinExistence type="predicted"/>
<name>A0AAV4WM57_CAEEX</name>
<evidence type="ECO:0000313" key="1">
    <source>
        <dbReference type="EMBL" id="GIY82608.1"/>
    </source>
</evidence>